<dbReference type="GO" id="GO:0051537">
    <property type="term" value="F:2 iron, 2 sulfur cluster binding"/>
    <property type="evidence" value="ECO:0007669"/>
    <property type="project" value="UniProtKB-KW"/>
</dbReference>
<dbReference type="Gene3D" id="3.30.390.30">
    <property type="match status" value="1"/>
</dbReference>
<dbReference type="InParanoid" id="A0A1Y1UD71"/>
<feature type="domain" description="Rieske" evidence="10">
    <location>
        <begin position="11"/>
        <end position="107"/>
    </location>
</feature>
<evidence type="ECO:0000313" key="11">
    <source>
        <dbReference type="EMBL" id="ORX35973.1"/>
    </source>
</evidence>
<dbReference type="PANTHER" id="PTHR43557:SF2">
    <property type="entry name" value="RIESKE DOMAIN-CONTAINING PROTEIN-RELATED"/>
    <property type="match status" value="1"/>
</dbReference>
<keyword evidence="4" id="KW-0001">2Fe-2S</keyword>
<evidence type="ECO:0000256" key="2">
    <source>
        <dbReference type="ARBA" id="ARBA00006442"/>
    </source>
</evidence>
<keyword evidence="8" id="KW-0408">Iron</keyword>
<comment type="caution">
    <text evidence="11">The sequence shown here is derived from an EMBL/GenBank/DDBJ whole genome shotgun (WGS) entry which is preliminary data.</text>
</comment>
<dbReference type="InterPro" id="IPR036188">
    <property type="entry name" value="FAD/NAD-bd_sf"/>
</dbReference>
<keyword evidence="9" id="KW-0411">Iron-sulfur</keyword>
<dbReference type="Gene3D" id="3.50.50.60">
    <property type="entry name" value="FAD/NAD(P)-binding domain"/>
    <property type="match status" value="2"/>
</dbReference>
<evidence type="ECO:0000256" key="4">
    <source>
        <dbReference type="ARBA" id="ARBA00022714"/>
    </source>
</evidence>
<evidence type="ECO:0000256" key="3">
    <source>
        <dbReference type="ARBA" id="ARBA00022630"/>
    </source>
</evidence>
<name>A0A1Y1UD71_9TREE</name>
<dbReference type="Pfam" id="PF07992">
    <property type="entry name" value="Pyr_redox_2"/>
    <property type="match status" value="1"/>
</dbReference>
<proteinExistence type="inferred from homology"/>
<dbReference type="RefSeq" id="XP_021870102.1">
    <property type="nucleotide sequence ID" value="XM_022018408.1"/>
</dbReference>
<dbReference type="SUPFAM" id="SSF50022">
    <property type="entry name" value="ISP domain"/>
    <property type="match status" value="1"/>
</dbReference>
<comment type="cofactor">
    <cofactor evidence="1">
        <name>FAD</name>
        <dbReference type="ChEBI" id="CHEBI:57692"/>
    </cofactor>
</comment>
<dbReference type="InterPro" id="IPR036922">
    <property type="entry name" value="Rieske_2Fe-2S_sf"/>
</dbReference>
<keyword evidence="3" id="KW-0285">Flavoprotein</keyword>
<evidence type="ECO:0000313" key="12">
    <source>
        <dbReference type="Proteomes" id="UP000193218"/>
    </source>
</evidence>
<keyword evidence="6" id="KW-0274">FAD</keyword>
<organism evidence="11 12">
    <name type="scientific">Kockovaella imperatae</name>
    <dbReference type="NCBI Taxonomy" id="4999"/>
    <lineage>
        <taxon>Eukaryota</taxon>
        <taxon>Fungi</taxon>
        <taxon>Dikarya</taxon>
        <taxon>Basidiomycota</taxon>
        <taxon>Agaricomycotina</taxon>
        <taxon>Tremellomycetes</taxon>
        <taxon>Tremellales</taxon>
        <taxon>Cuniculitremaceae</taxon>
        <taxon>Kockovaella</taxon>
    </lineage>
</organism>
<dbReference type="SUPFAM" id="SSF55424">
    <property type="entry name" value="FAD/NAD-linked reductases, dimerisation (C-terminal) domain"/>
    <property type="match status" value="1"/>
</dbReference>
<gene>
    <name evidence="11" type="ORF">BD324DRAFT_651883</name>
</gene>
<dbReference type="GO" id="GO:0046872">
    <property type="term" value="F:metal ion binding"/>
    <property type="evidence" value="ECO:0007669"/>
    <property type="project" value="UniProtKB-KW"/>
</dbReference>
<dbReference type="PANTHER" id="PTHR43557">
    <property type="entry name" value="APOPTOSIS-INDUCING FACTOR 1"/>
    <property type="match status" value="1"/>
</dbReference>
<dbReference type="PROSITE" id="PS51296">
    <property type="entry name" value="RIESKE"/>
    <property type="match status" value="1"/>
</dbReference>
<dbReference type="OrthoDB" id="6029at2759"/>
<dbReference type="AlphaFoldDB" id="A0A1Y1UD71"/>
<evidence type="ECO:0000256" key="9">
    <source>
        <dbReference type="ARBA" id="ARBA00023014"/>
    </source>
</evidence>
<evidence type="ECO:0000256" key="8">
    <source>
        <dbReference type="ARBA" id="ARBA00023004"/>
    </source>
</evidence>
<dbReference type="GeneID" id="33560217"/>
<protein>
    <recommendedName>
        <fullName evidence="10">Rieske domain-containing protein</fullName>
    </recommendedName>
</protein>
<keyword evidence="7" id="KW-0560">Oxidoreductase</keyword>
<reference evidence="11 12" key="1">
    <citation type="submission" date="2017-03" db="EMBL/GenBank/DDBJ databases">
        <title>Widespread Adenine N6-methylation of Active Genes in Fungi.</title>
        <authorList>
            <consortium name="DOE Joint Genome Institute"/>
            <person name="Mondo S.J."/>
            <person name="Dannebaum R.O."/>
            <person name="Kuo R.C."/>
            <person name="Louie K.B."/>
            <person name="Bewick A.J."/>
            <person name="Labutti K."/>
            <person name="Haridas S."/>
            <person name="Kuo A."/>
            <person name="Salamov A."/>
            <person name="Ahrendt S.R."/>
            <person name="Lau R."/>
            <person name="Bowen B.P."/>
            <person name="Lipzen A."/>
            <person name="Sullivan W."/>
            <person name="Andreopoulos W.B."/>
            <person name="Clum A."/>
            <person name="Lindquist E."/>
            <person name="Daum C."/>
            <person name="Northen T.R."/>
            <person name="Ramamoorthy G."/>
            <person name="Schmitz R.J."/>
            <person name="Gryganskyi A."/>
            <person name="Culley D."/>
            <person name="Magnuson J."/>
            <person name="James T.Y."/>
            <person name="O'Malley M.A."/>
            <person name="Stajich J.E."/>
            <person name="Spatafora J.W."/>
            <person name="Visel A."/>
            <person name="Grigoriev I.V."/>
        </authorList>
    </citation>
    <scope>NUCLEOTIDE SEQUENCE [LARGE SCALE GENOMIC DNA]</scope>
    <source>
        <strain evidence="11 12">NRRL Y-17943</strain>
    </source>
</reference>
<evidence type="ECO:0000256" key="1">
    <source>
        <dbReference type="ARBA" id="ARBA00001974"/>
    </source>
</evidence>
<accession>A0A1Y1UD71</accession>
<evidence type="ECO:0000259" key="10">
    <source>
        <dbReference type="PROSITE" id="PS51296"/>
    </source>
</evidence>
<keyword evidence="5" id="KW-0479">Metal-binding</keyword>
<evidence type="ECO:0000256" key="6">
    <source>
        <dbReference type="ARBA" id="ARBA00022827"/>
    </source>
</evidence>
<dbReference type="InterPro" id="IPR016156">
    <property type="entry name" value="FAD/NAD-linked_Rdtase_dimer_sf"/>
</dbReference>
<dbReference type="InterPro" id="IPR023753">
    <property type="entry name" value="FAD/NAD-binding_dom"/>
</dbReference>
<dbReference type="GO" id="GO:0016651">
    <property type="term" value="F:oxidoreductase activity, acting on NAD(P)H"/>
    <property type="evidence" value="ECO:0007669"/>
    <property type="project" value="TreeGrafter"/>
</dbReference>
<dbReference type="STRING" id="4999.A0A1Y1UD71"/>
<dbReference type="FunCoup" id="A0A1Y1UD71">
    <property type="interactions" value="267"/>
</dbReference>
<evidence type="ECO:0000256" key="7">
    <source>
        <dbReference type="ARBA" id="ARBA00023002"/>
    </source>
</evidence>
<dbReference type="Gene3D" id="2.102.10.10">
    <property type="entry name" value="Rieske [2Fe-2S] iron-sulphur domain"/>
    <property type="match status" value="1"/>
</dbReference>
<dbReference type="GO" id="GO:0005737">
    <property type="term" value="C:cytoplasm"/>
    <property type="evidence" value="ECO:0007669"/>
    <property type="project" value="TreeGrafter"/>
</dbReference>
<dbReference type="PRINTS" id="PR00411">
    <property type="entry name" value="PNDRDTASEI"/>
</dbReference>
<comment type="similarity">
    <text evidence="2">Belongs to the FAD-dependent oxidoreductase family.</text>
</comment>
<dbReference type="Pfam" id="PF00355">
    <property type="entry name" value="Rieske"/>
    <property type="match status" value="1"/>
</dbReference>
<dbReference type="EMBL" id="NBSH01000009">
    <property type="protein sequence ID" value="ORX35973.1"/>
    <property type="molecule type" value="Genomic_DNA"/>
</dbReference>
<dbReference type="PRINTS" id="PR00368">
    <property type="entry name" value="FADPNR"/>
</dbReference>
<dbReference type="CDD" id="cd03478">
    <property type="entry name" value="Rieske_AIFL_N"/>
    <property type="match status" value="1"/>
</dbReference>
<sequence length="563" mass="60620">MSSQSSDVKEIEVLDESELKDGQHKAVDFGDDKVLLSKIKGKIYATSAFCTHYGAPLEKGVLSEDGRVVCPWHGACFNVCTGDIEDAPGLDSLWSFNATVKNGKIVVQASEKEVKSKVGRVAAKIKSKPQDKETVVIVGGGSGAIHTIESLRMNGFKGQIVTISEEDYAPIDRTKMSKGLADDASKIQWRSLDDLKNELGVDFHKGTSVTKVDPSAKTVTTSSGSTIKYDHLVLAPGGKPKKIPIPGNDLEGVQTLRFVQDTKAITSAITKDSEVVIIGTSFIGMEVSAAILKKEPKSVTLVGVDEIPFEAILGKEIGTAIMENMKEQGIKFHMKAGVEKILPAGKAAPRHSMTDADERLSITESNSSHCGAVQLKGQDPLPANLVIMGTGVAPATGFLKDSGFNLEKDGGVAVDENLRVKGHENIFAIGDIAHYAQYPAKQQRRVEHWNVAGNQGRFAAHNIVKPNEQLVYDKVPIFWSSVGKGLRYVGTGEGFDDSYTDGNVKELKFATYQAKNGKITAVASMQKDPIVAKASELMRLNLMPSLDEIKNGKNILDIELTAA</sequence>
<dbReference type="SUPFAM" id="SSF51905">
    <property type="entry name" value="FAD/NAD(P)-binding domain"/>
    <property type="match status" value="2"/>
</dbReference>
<evidence type="ECO:0000256" key="5">
    <source>
        <dbReference type="ARBA" id="ARBA00022723"/>
    </source>
</evidence>
<keyword evidence="12" id="KW-1185">Reference proteome</keyword>
<dbReference type="Proteomes" id="UP000193218">
    <property type="component" value="Unassembled WGS sequence"/>
</dbReference>
<dbReference type="InterPro" id="IPR050446">
    <property type="entry name" value="FAD-oxidoreductase/Apoptosis"/>
</dbReference>
<dbReference type="InterPro" id="IPR017941">
    <property type="entry name" value="Rieske_2Fe-2S"/>
</dbReference>